<dbReference type="InterPro" id="IPR027417">
    <property type="entry name" value="P-loop_NTPase"/>
</dbReference>
<dbReference type="SUPFAM" id="SSF52540">
    <property type="entry name" value="P-loop containing nucleoside triphosphate hydrolases"/>
    <property type="match status" value="1"/>
</dbReference>
<organism evidence="6 7">
    <name type="scientific">Stecheria intestinalis</name>
    <dbReference type="NCBI Taxonomy" id="2606630"/>
    <lineage>
        <taxon>Bacteria</taxon>
        <taxon>Bacillati</taxon>
        <taxon>Bacillota</taxon>
        <taxon>Erysipelotrichia</taxon>
        <taxon>Erysipelotrichales</taxon>
        <taxon>Erysipelotrichaceae</taxon>
        <taxon>Stecheria</taxon>
    </lineage>
</organism>
<evidence type="ECO:0000313" key="6">
    <source>
        <dbReference type="EMBL" id="MSS58441.1"/>
    </source>
</evidence>
<comment type="similarity">
    <text evidence="1">Belongs to the SMC family. SbcC subfamily.</text>
</comment>
<feature type="coiled-coil region" evidence="4">
    <location>
        <begin position="214"/>
        <end position="280"/>
    </location>
</feature>
<dbReference type="Proteomes" id="UP000461880">
    <property type="component" value="Unassembled WGS sequence"/>
</dbReference>
<evidence type="ECO:0000256" key="3">
    <source>
        <dbReference type="ARBA" id="ARBA00013368"/>
    </source>
</evidence>
<dbReference type="NCBIfam" id="TIGR03185">
    <property type="entry name" value="DNA_S_dndD"/>
    <property type="match status" value="1"/>
</dbReference>
<protein>
    <recommendedName>
        <fullName evidence="3">Nuclease SbcCD subunit C</fullName>
    </recommendedName>
</protein>
<evidence type="ECO:0000259" key="5">
    <source>
        <dbReference type="Pfam" id="PF13476"/>
    </source>
</evidence>
<dbReference type="Pfam" id="PF13476">
    <property type="entry name" value="AAA_23"/>
    <property type="match status" value="1"/>
</dbReference>
<dbReference type="PANTHER" id="PTHR32114:SF2">
    <property type="entry name" value="ABC TRANSPORTER ABCH.3"/>
    <property type="match status" value="1"/>
</dbReference>
<accession>A0A7X2NSD8</accession>
<name>A0A7X2NSD8_9FIRM</name>
<feature type="domain" description="Rad50/SbcC-type AAA" evidence="5">
    <location>
        <begin position="5"/>
        <end position="281"/>
    </location>
</feature>
<dbReference type="RefSeq" id="WP_154504221.1">
    <property type="nucleotide sequence ID" value="NZ_VUMN01000011.1"/>
</dbReference>
<comment type="caution">
    <text evidence="6">The sequence shown here is derived from an EMBL/GenBank/DDBJ whole genome shotgun (WGS) entry which is preliminary data.</text>
</comment>
<dbReference type="AlphaFoldDB" id="A0A7X2NSD8"/>
<comment type="subunit">
    <text evidence="2">Heterodimer of SbcC and SbcD.</text>
</comment>
<dbReference type="InterPro" id="IPR017599">
    <property type="entry name" value="DNA_S_DndD"/>
</dbReference>
<evidence type="ECO:0000256" key="4">
    <source>
        <dbReference type="SAM" id="Coils"/>
    </source>
</evidence>
<dbReference type="GO" id="GO:0006302">
    <property type="term" value="P:double-strand break repair"/>
    <property type="evidence" value="ECO:0007669"/>
    <property type="project" value="InterPro"/>
</dbReference>
<sequence>MIIRRLTLHNFGVYAGQNEFLFSGKKPVVLIGGLNGRGKTTFLNAILLSLFGENSIAYKESKYHTYGRYLQSFVNSSDRTYFTYVEIEFLMDYFSTDKYIVHREWDGSKQRTSEIISVYKNGEKDSFLTDNWDMYIENILPSALSSFFFFDGEQIANLAVDETNEQIKDSIKSLLGINVIDTVQKDLGRVERNVSKTLGAKLNQAEADRLLNAVNTAKSALTEQDKKIELAKKELQDTAQKLEEAELKYRSLGGEAYEKEADNRARKEKLQAEVKQYDQNLLNIASGVLPMALVPELIDAIDLQSRREATSEINKIAAQQVSQYAEKYGTDESVEKFVRYIQSQAAKDQVKTIYGLTPSSKLGVHQLNSSLLEQSVLEAKKAIRDRNSKLKKLSETENYLSLDLDGKKLGKISALKKSLGVRKSELEASLITMDAERRNLHGIEIKALSEYNSFIENELNTISTSADSERILKYTNLLNKVFDQYKVKLQENKLSVLADTITKCYKKLANKKNLIDKIAIDPQTLDFSYYDKNKNIVSNSSLSAGEKQMMVLCILWGLAICSKKKLPVIIDTPLGRMDSDNRKSLIKKYFPNASDQTIILSTDTEINREYYEMMKSSIGDEYTLIYDDSTNSTSIRKGYLFENEG</sequence>
<reference evidence="6 7" key="1">
    <citation type="submission" date="2019-08" db="EMBL/GenBank/DDBJ databases">
        <title>In-depth cultivation of the pig gut microbiome towards novel bacterial diversity and tailored functional studies.</title>
        <authorList>
            <person name="Wylensek D."/>
            <person name="Hitch T.C.A."/>
            <person name="Clavel T."/>
        </authorList>
    </citation>
    <scope>NUCLEOTIDE SEQUENCE [LARGE SCALE GENOMIC DNA]</scope>
    <source>
        <strain evidence="6 7">Oil+RF-744-GAM-WT-6</strain>
    </source>
</reference>
<evidence type="ECO:0000256" key="1">
    <source>
        <dbReference type="ARBA" id="ARBA00006930"/>
    </source>
</evidence>
<evidence type="ECO:0000256" key="2">
    <source>
        <dbReference type="ARBA" id="ARBA00011322"/>
    </source>
</evidence>
<dbReference type="GO" id="GO:0016887">
    <property type="term" value="F:ATP hydrolysis activity"/>
    <property type="evidence" value="ECO:0007669"/>
    <property type="project" value="InterPro"/>
</dbReference>
<dbReference type="PANTHER" id="PTHR32114">
    <property type="entry name" value="ABC TRANSPORTER ABCH.3"/>
    <property type="match status" value="1"/>
</dbReference>
<dbReference type="EMBL" id="VUMN01000011">
    <property type="protein sequence ID" value="MSS58441.1"/>
    <property type="molecule type" value="Genomic_DNA"/>
</dbReference>
<keyword evidence="4" id="KW-0175">Coiled coil</keyword>
<gene>
    <name evidence="6" type="primary">dndD</name>
    <name evidence="6" type="ORF">FYJ51_05935</name>
</gene>
<proteinExistence type="inferred from homology"/>
<keyword evidence="7" id="KW-1185">Reference proteome</keyword>
<dbReference type="InterPro" id="IPR038729">
    <property type="entry name" value="Rad50/SbcC_AAA"/>
</dbReference>
<dbReference type="Gene3D" id="3.40.50.300">
    <property type="entry name" value="P-loop containing nucleotide triphosphate hydrolases"/>
    <property type="match status" value="2"/>
</dbReference>
<evidence type="ECO:0000313" key="7">
    <source>
        <dbReference type="Proteomes" id="UP000461880"/>
    </source>
</evidence>